<gene>
    <name evidence="4" type="ORF">MACH26_03570</name>
</gene>
<name>A0AA48HEF9_9ALTE</name>
<dbReference type="GO" id="GO:0000156">
    <property type="term" value="F:phosphorelay response regulator activity"/>
    <property type="evidence" value="ECO:0007669"/>
    <property type="project" value="InterPro"/>
</dbReference>
<dbReference type="RefSeq" id="WP_338290687.1">
    <property type="nucleotide sequence ID" value="NZ_AP027272.1"/>
</dbReference>
<dbReference type="PANTHER" id="PTHR37299:SF1">
    <property type="entry name" value="STAGE 0 SPORULATION PROTEIN A HOMOLOG"/>
    <property type="match status" value="1"/>
</dbReference>
<dbReference type="PROSITE" id="PS50930">
    <property type="entry name" value="HTH_LYTTR"/>
    <property type="match status" value="1"/>
</dbReference>
<reference evidence="4" key="1">
    <citation type="submission" date="2023-01" db="EMBL/GenBank/DDBJ databases">
        <title>Complete genome sequence of Planctobacterium marinum strain Dej080120_11.</title>
        <authorList>
            <person name="Ueki S."/>
            <person name="Maruyama F."/>
        </authorList>
    </citation>
    <scope>NUCLEOTIDE SEQUENCE</scope>
    <source>
        <strain evidence="4">Dej080120_11</strain>
    </source>
</reference>
<keyword evidence="5" id="KW-1185">Reference proteome</keyword>
<dbReference type="KEGG" id="pmaw:MACH26_03570"/>
<keyword evidence="1" id="KW-0902">Two-component regulatory system</keyword>
<dbReference type="GO" id="GO:0003677">
    <property type="term" value="F:DNA binding"/>
    <property type="evidence" value="ECO:0007669"/>
    <property type="project" value="InterPro"/>
</dbReference>
<keyword evidence="2" id="KW-0472">Membrane</keyword>
<keyword evidence="2" id="KW-1133">Transmembrane helix</keyword>
<evidence type="ECO:0000313" key="5">
    <source>
        <dbReference type="Proteomes" id="UP001333710"/>
    </source>
</evidence>
<dbReference type="AlphaFoldDB" id="A0AA48HEF9"/>
<feature type="domain" description="HTH LytTR-type" evidence="3">
    <location>
        <begin position="176"/>
        <end position="279"/>
    </location>
</feature>
<accession>A0AA48HEF9</accession>
<dbReference type="SMART" id="SM00850">
    <property type="entry name" value="LytTR"/>
    <property type="match status" value="1"/>
</dbReference>
<feature type="transmembrane region" description="Helical" evidence="2">
    <location>
        <begin position="126"/>
        <end position="143"/>
    </location>
</feature>
<feature type="transmembrane region" description="Helical" evidence="2">
    <location>
        <begin position="82"/>
        <end position="106"/>
    </location>
</feature>
<organism evidence="4 5">
    <name type="scientific">Planctobacterium marinum</name>
    <dbReference type="NCBI Taxonomy" id="1631968"/>
    <lineage>
        <taxon>Bacteria</taxon>
        <taxon>Pseudomonadati</taxon>
        <taxon>Pseudomonadota</taxon>
        <taxon>Gammaproteobacteria</taxon>
        <taxon>Alteromonadales</taxon>
        <taxon>Alteromonadaceae</taxon>
        <taxon>Planctobacterium</taxon>
    </lineage>
</organism>
<proteinExistence type="predicted"/>
<dbReference type="InterPro" id="IPR007492">
    <property type="entry name" value="LytTR_DNA-bd_dom"/>
</dbReference>
<evidence type="ECO:0000259" key="3">
    <source>
        <dbReference type="PROSITE" id="PS50930"/>
    </source>
</evidence>
<dbReference type="EMBL" id="AP027272">
    <property type="protein sequence ID" value="BDX04836.1"/>
    <property type="molecule type" value="Genomic_DNA"/>
</dbReference>
<dbReference type="Pfam" id="PF04397">
    <property type="entry name" value="LytTR"/>
    <property type="match status" value="1"/>
</dbReference>
<evidence type="ECO:0000256" key="1">
    <source>
        <dbReference type="ARBA" id="ARBA00023012"/>
    </source>
</evidence>
<sequence length="279" mass="31863">MSFVLSVFSMVFVRFCHRSSVYLALAYLLVVLLQWLHFTLYFKQAAGVSLIWSLVDWGVWFALFVGLSRLMRQSRQGGGGSICIPVTFVLLAGVIQITIACMIYYVIFEADKALLTSISQSLNKRWLQNLMIAAIMVLLLFLLRKPARSIQEGETTDAQVPELENFAPDGISEKELSLFDGKHYHRLFPSDVLAVVANKNYLSVYTENREIVIRSTLKTFSNELNDSRFVQISRSAIINREAIDGLFKYSRTSYRVKMLNNHEFNVSKTYLPELKALFS</sequence>
<dbReference type="InterPro" id="IPR046947">
    <property type="entry name" value="LytR-like"/>
</dbReference>
<dbReference type="PANTHER" id="PTHR37299">
    <property type="entry name" value="TRANSCRIPTIONAL REGULATOR-RELATED"/>
    <property type="match status" value="1"/>
</dbReference>
<feature type="transmembrane region" description="Helical" evidence="2">
    <location>
        <begin position="21"/>
        <end position="38"/>
    </location>
</feature>
<protein>
    <recommendedName>
        <fullName evidence="3">HTH LytTR-type domain-containing protein</fullName>
    </recommendedName>
</protein>
<evidence type="ECO:0000313" key="4">
    <source>
        <dbReference type="EMBL" id="BDX04836.1"/>
    </source>
</evidence>
<dbReference type="Gene3D" id="2.40.50.1020">
    <property type="entry name" value="LytTr DNA-binding domain"/>
    <property type="match status" value="1"/>
</dbReference>
<dbReference type="Proteomes" id="UP001333710">
    <property type="component" value="Chromosome"/>
</dbReference>
<feature type="transmembrane region" description="Helical" evidence="2">
    <location>
        <begin position="50"/>
        <end position="70"/>
    </location>
</feature>
<keyword evidence="2" id="KW-0812">Transmembrane</keyword>
<evidence type="ECO:0000256" key="2">
    <source>
        <dbReference type="SAM" id="Phobius"/>
    </source>
</evidence>